<dbReference type="InterPro" id="IPR004692">
    <property type="entry name" value="SecG"/>
</dbReference>
<dbReference type="OrthoDB" id="401188at2"/>
<evidence type="ECO:0000313" key="10">
    <source>
        <dbReference type="EMBL" id="KKB26688.1"/>
    </source>
</evidence>
<dbReference type="STRING" id="29561.MM26B8_05040"/>
<sequence length="77" mass="8393">MIVAIVFLVIIAFVIIVVSLLMSPDSNGFSGALVGSSDLELFKNSKERGYKKILKYTMLVGGIVIILLAIILRILIK</sequence>
<evidence type="ECO:0000256" key="5">
    <source>
        <dbReference type="ARBA" id="ARBA00022927"/>
    </source>
</evidence>
<reference evidence="10 11" key="1">
    <citation type="submission" date="2015-03" db="EMBL/GenBank/DDBJ databases">
        <title>Genome sequence of Mycoplasma meleagridis strain ATCC 25294.</title>
        <authorList>
            <person name="Yacoub E."/>
            <person name="Blanchard A."/>
            <person name="Sirand-Pugnet P."/>
            <person name="Mardassi B.B.A."/>
        </authorList>
    </citation>
    <scope>NUCLEOTIDE SEQUENCE [LARGE SCALE GENOMIC DNA]</scope>
    <source>
        <strain evidence="10 11">ATCC 25294</strain>
    </source>
</reference>
<dbReference type="EMBL" id="JZXN01000017">
    <property type="protein sequence ID" value="KKB26688.1"/>
    <property type="molecule type" value="Genomic_DNA"/>
</dbReference>
<evidence type="ECO:0000256" key="3">
    <source>
        <dbReference type="ARBA" id="ARBA00022448"/>
    </source>
</evidence>
<comment type="similarity">
    <text evidence="2 9">Belongs to the SecG family.</text>
</comment>
<evidence type="ECO:0000256" key="4">
    <source>
        <dbReference type="ARBA" id="ARBA00022692"/>
    </source>
</evidence>
<gene>
    <name evidence="10" type="primary">secG</name>
    <name evidence="10" type="ORF">MMELEA_00700</name>
</gene>
<evidence type="ECO:0000313" key="11">
    <source>
        <dbReference type="Proteomes" id="UP000033750"/>
    </source>
</evidence>
<keyword evidence="3 9" id="KW-0813">Transport</keyword>
<accession>A0A0F5H0G0</accession>
<evidence type="ECO:0000256" key="9">
    <source>
        <dbReference type="RuleBase" id="RU365087"/>
    </source>
</evidence>
<protein>
    <recommendedName>
        <fullName evidence="9">Protein-export membrane protein SecG</fullName>
    </recommendedName>
</protein>
<keyword evidence="7 9" id="KW-0811">Translocation</keyword>
<dbReference type="Proteomes" id="UP000033750">
    <property type="component" value="Unassembled WGS sequence"/>
</dbReference>
<feature type="transmembrane region" description="Helical" evidence="9">
    <location>
        <begin position="54"/>
        <end position="76"/>
    </location>
</feature>
<evidence type="ECO:0000256" key="6">
    <source>
        <dbReference type="ARBA" id="ARBA00022989"/>
    </source>
</evidence>
<dbReference type="GO" id="GO:0009306">
    <property type="term" value="P:protein secretion"/>
    <property type="evidence" value="ECO:0007669"/>
    <property type="project" value="UniProtKB-UniRule"/>
</dbReference>
<dbReference type="Pfam" id="PF03840">
    <property type="entry name" value="SecG"/>
    <property type="match status" value="1"/>
</dbReference>
<dbReference type="GO" id="GO:0005886">
    <property type="term" value="C:plasma membrane"/>
    <property type="evidence" value="ECO:0007669"/>
    <property type="project" value="UniProtKB-SubCell"/>
</dbReference>
<evidence type="ECO:0000256" key="7">
    <source>
        <dbReference type="ARBA" id="ARBA00023010"/>
    </source>
</evidence>
<keyword evidence="11" id="KW-1185">Reference proteome</keyword>
<evidence type="ECO:0000256" key="2">
    <source>
        <dbReference type="ARBA" id="ARBA00008445"/>
    </source>
</evidence>
<keyword evidence="8 9" id="KW-0472">Membrane</keyword>
<comment type="subcellular location">
    <subcellularLocation>
        <location evidence="9">Cell membrane</location>
        <topology evidence="9">Multi-pass membrane protein</topology>
    </subcellularLocation>
    <subcellularLocation>
        <location evidence="1">Membrane</location>
        <topology evidence="1">Multi-pass membrane protein</topology>
    </subcellularLocation>
</comment>
<keyword evidence="4 9" id="KW-0812">Transmembrane</keyword>
<comment type="function">
    <text evidence="9">Involved in protein export. Participates in an early event of protein translocation.</text>
</comment>
<name>A0A0F5H0G0_9BACT</name>
<dbReference type="PATRIC" id="fig|1264554.4.peg.101"/>
<evidence type="ECO:0000256" key="1">
    <source>
        <dbReference type="ARBA" id="ARBA00004141"/>
    </source>
</evidence>
<dbReference type="NCBIfam" id="TIGR00810">
    <property type="entry name" value="secG"/>
    <property type="match status" value="1"/>
</dbReference>
<comment type="caution">
    <text evidence="9">Lacks conserved residue(s) required for the propagation of feature annotation.</text>
</comment>
<organism evidence="10 11">
    <name type="scientific">Mycoplasmopsis meleagridis ATCC 25294</name>
    <dbReference type="NCBI Taxonomy" id="1264554"/>
    <lineage>
        <taxon>Bacteria</taxon>
        <taxon>Bacillati</taxon>
        <taxon>Mycoplasmatota</taxon>
        <taxon>Mycoplasmoidales</taxon>
        <taxon>Metamycoplasmataceae</taxon>
        <taxon>Mycoplasmopsis</taxon>
    </lineage>
</organism>
<proteinExistence type="inferred from homology"/>
<keyword evidence="5 9" id="KW-0653">Protein transport</keyword>
<evidence type="ECO:0000256" key="8">
    <source>
        <dbReference type="ARBA" id="ARBA00023136"/>
    </source>
</evidence>
<keyword evidence="9" id="KW-1003">Cell membrane</keyword>
<dbReference type="RefSeq" id="WP_046097030.1">
    <property type="nucleotide sequence ID" value="NZ_JZXN01000017.1"/>
</dbReference>
<keyword evidence="6 9" id="KW-1133">Transmembrane helix</keyword>
<dbReference type="GO" id="GO:0015450">
    <property type="term" value="F:protein-transporting ATPase activity"/>
    <property type="evidence" value="ECO:0007669"/>
    <property type="project" value="UniProtKB-UniRule"/>
</dbReference>
<comment type="caution">
    <text evidence="10">The sequence shown here is derived from an EMBL/GenBank/DDBJ whole genome shotgun (WGS) entry which is preliminary data.</text>
</comment>
<dbReference type="AlphaFoldDB" id="A0A0F5H0G0"/>